<dbReference type="STRING" id="1817760.A2151_09365"/>
<feature type="binding site" evidence="9">
    <location>
        <position position="93"/>
    </location>
    <ligand>
        <name>Mg(2+)</name>
        <dbReference type="ChEBI" id="CHEBI:18420"/>
        <label>1</label>
    </ligand>
</feature>
<feature type="binding site" evidence="9">
    <location>
        <position position="71"/>
    </location>
    <ligand>
        <name>substrate</name>
    </ligand>
</feature>
<accession>A0A1F6TQK5</accession>
<feature type="binding site" evidence="9">
    <location>
        <position position="217"/>
    </location>
    <ligand>
        <name>Mg(2+)</name>
        <dbReference type="ChEBI" id="CHEBI:18420"/>
        <label>2</label>
    </ligand>
</feature>
<dbReference type="PROSITE" id="PS00629">
    <property type="entry name" value="IMP_1"/>
    <property type="match status" value="1"/>
</dbReference>
<dbReference type="InterPro" id="IPR020583">
    <property type="entry name" value="Inositol_monoP_metal-BS"/>
</dbReference>
<comment type="catalytic activity">
    <reaction evidence="1 9">
        <text>adenosine 3',5'-bisphosphate + H2O = AMP + phosphate</text>
        <dbReference type="Rhea" id="RHEA:10040"/>
        <dbReference type="ChEBI" id="CHEBI:15377"/>
        <dbReference type="ChEBI" id="CHEBI:43474"/>
        <dbReference type="ChEBI" id="CHEBI:58343"/>
        <dbReference type="ChEBI" id="CHEBI:456215"/>
        <dbReference type="EC" id="3.1.3.7"/>
    </reaction>
</comment>
<evidence type="ECO:0000256" key="3">
    <source>
        <dbReference type="ARBA" id="ARBA00022475"/>
    </source>
</evidence>
<keyword evidence="5 9" id="KW-0479">Metal-binding</keyword>
<comment type="caution">
    <text evidence="11">The sequence shown here is derived from an EMBL/GenBank/DDBJ whole genome shotgun (WGS) entry which is preliminary data.</text>
</comment>
<dbReference type="PANTHER" id="PTHR43028:SF5">
    <property type="entry name" value="3'(2'),5'-BISPHOSPHATE NUCLEOTIDASE 1"/>
    <property type="match status" value="1"/>
</dbReference>
<dbReference type="Pfam" id="PF00459">
    <property type="entry name" value="Inositol_P"/>
    <property type="match status" value="1"/>
</dbReference>
<keyword evidence="4 9" id="KW-0997">Cell inner membrane</keyword>
<feature type="binding site" evidence="9">
    <location>
        <position position="91"/>
    </location>
    <ligand>
        <name>Mg(2+)</name>
        <dbReference type="ChEBI" id="CHEBI:18420"/>
        <label>2</label>
    </ligand>
</feature>
<evidence type="ECO:0000256" key="2">
    <source>
        <dbReference type="ARBA" id="ARBA00005289"/>
    </source>
</evidence>
<evidence type="ECO:0000256" key="7">
    <source>
        <dbReference type="ARBA" id="ARBA00022842"/>
    </source>
</evidence>
<evidence type="ECO:0000313" key="11">
    <source>
        <dbReference type="EMBL" id="OGI47346.1"/>
    </source>
</evidence>
<dbReference type="HAMAP" id="MF_02095">
    <property type="entry name" value="CysQ"/>
    <property type="match status" value="1"/>
</dbReference>
<feature type="binding site" evidence="10">
    <location>
        <position position="94"/>
    </location>
    <ligand>
        <name>Mg(2+)</name>
        <dbReference type="ChEBI" id="CHEBI:18420"/>
        <label>1</label>
        <note>catalytic</note>
    </ligand>
</feature>
<evidence type="ECO:0000256" key="4">
    <source>
        <dbReference type="ARBA" id="ARBA00022519"/>
    </source>
</evidence>
<feature type="binding site" evidence="9">
    <location>
        <position position="71"/>
    </location>
    <ligand>
        <name>Mg(2+)</name>
        <dbReference type="ChEBI" id="CHEBI:18420"/>
        <label>1</label>
    </ligand>
</feature>
<dbReference type="FunFam" id="3.30.540.10:FF:000007">
    <property type="entry name" value="3'(2'),5'-bisphosphate nucleotidase CysQ"/>
    <property type="match status" value="1"/>
</dbReference>
<dbReference type="GO" id="GO:0005886">
    <property type="term" value="C:plasma membrane"/>
    <property type="evidence" value="ECO:0007669"/>
    <property type="project" value="UniProtKB-SubCell"/>
</dbReference>
<dbReference type="Gene3D" id="3.30.540.10">
    <property type="entry name" value="Fructose-1,6-Bisphosphatase, subunit A, domain 1"/>
    <property type="match status" value="1"/>
</dbReference>
<comment type="subcellular location">
    <subcellularLocation>
        <location evidence="9">Cell inner membrane</location>
        <topology evidence="9">Peripheral membrane protein</topology>
        <orientation evidence="9">Cytoplasmic side</orientation>
    </subcellularLocation>
</comment>
<gene>
    <name evidence="9" type="primary">cysQ</name>
    <name evidence="11" type="ORF">A2151_09365</name>
</gene>
<keyword evidence="3 9" id="KW-1003">Cell membrane</keyword>
<dbReference type="Proteomes" id="UP000178885">
    <property type="component" value="Unassembled WGS sequence"/>
</dbReference>
<dbReference type="InterPro" id="IPR006240">
    <property type="entry name" value="CysQ"/>
</dbReference>
<feature type="binding site" evidence="10">
    <location>
        <position position="91"/>
    </location>
    <ligand>
        <name>Mg(2+)</name>
        <dbReference type="ChEBI" id="CHEBI:18420"/>
        <label>1</label>
        <note>catalytic</note>
    </ligand>
</feature>
<evidence type="ECO:0000256" key="10">
    <source>
        <dbReference type="PIRSR" id="PIRSR600760-2"/>
    </source>
</evidence>
<evidence type="ECO:0000256" key="5">
    <source>
        <dbReference type="ARBA" id="ARBA00022723"/>
    </source>
</evidence>
<evidence type="ECO:0000256" key="9">
    <source>
        <dbReference type="HAMAP-Rule" id="MF_02095"/>
    </source>
</evidence>
<dbReference type="PROSITE" id="PS00630">
    <property type="entry name" value="IMP_2"/>
    <property type="match status" value="1"/>
</dbReference>
<dbReference type="GO" id="GO:0000103">
    <property type="term" value="P:sulfate assimilation"/>
    <property type="evidence" value="ECO:0007669"/>
    <property type="project" value="TreeGrafter"/>
</dbReference>
<dbReference type="EMBL" id="MFSU01000058">
    <property type="protein sequence ID" value="OGI47346.1"/>
    <property type="molecule type" value="Genomic_DNA"/>
</dbReference>
<comment type="function">
    <text evidence="9">Converts adenosine-3',5'-bisphosphate (PAP) to AMP.</text>
</comment>
<feature type="binding site" evidence="9">
    <location>
        <position position="217"/>
    </location>
    <ligand>
        <name>substrate</name>
    </ligand>
</feature>
<feature type="binding site" evidence="10">
    <location>
        <position position="217"/>
    </location>
    <ligand>
        <name>Mg(2+)</name>
        <dbReference type="ChEBI" id="CHEBI:18420"/>
        <label>1</label>
        <note>catalytic</note>
    </ligand>
</feature>
<dbReference type="InterPro" id="IPR000760">
    <property type="entry name" value="Inositol_monophosphatase-like"/>
</dbReference>
<dbReference type="GO" id="GO:0008441">
    <property type="term" value="F:3'(2'),5'-bisphosphate nucleotidase activity"/>
    <property type="evidence" value="ECO:0007669"/>
    <property type="project" value="UniProtKB-UniRule"/>
</dbReference>
<dbReference type="CDD" id="cd01638">
    <property type="entry name" value="CysQ"/>
    <property type="match status" value="1"/>
</dbReference>
<comment type="similarity">
    <text evidence="2 9">Belongs to the inositol monophosphatase superfamily. CysQ family.</text>
</comment>
<evidence type="ECO:0000256" key="8">
    <source>
        <dbReference type="ARBA" id="ARBA00023136"/>
    </source>
</evidence>
<dbReference type="GO" id="GO:0046854">
    <property type="term" value="P:phosphatidylinositol phosphate biosynthetic process"/>
    <property type="evidence" value="ECO:0007669"/>
    <property type="project" value="InterPro"/>
</dbReference>
<feature type="binding site" evidence="10">
    <location>
        <position position="93"/>
    </location>
    <ligand>
        <name>Mg(2+)</name>
        <dbReference type="ChEBI" id="CHEBI:18420"/>
        <label>2</label>
    </ligand>
</feature>
<keyword evidence="7 9" id="KW-0460">Magnesium</keyword>
<dbReference type="InterPro" id="IPR020550">
    <property type="entry name" value="Inositol_monophosphatase_CS"/>
</dbReference>
<organism evidence="11 12">
    <name type="scientific">Candidatus Muproteobacteria bacterium RBG_16_65_34</name>
    <dbReference type="NCBI Taxonomy" id="1817760"/>
    <lineage>
        <taxon>Bacteria</taxon>
        <taxon>Pseudomonadati</taxon>
        <taxon>Pseudomonadota</taxon>
        <taxon>Candidatus Muproteobacteria</taxon>
    </lineage>
</organism>
<feature type="binding site" evidence="10">
    <location>
        <position position="71"/>
    </location>
    <ligand>
        <name>Mg(2+)</name>
        <dbReference type="ChEBI" id="CHEBI:18420"/>
        <label>1</label>
        <note>catalytic</note>
    </ligand>
</feature>
<proteinExistence type="inferred from homology"/>
<feature type="binding site" evidence="9">
    <location>
        <position position="91"/>
    </location>
    <ligand>
        <name>Mg(2+)</name>
        <dbReference type="ChEBI" id="CHEBI:18420"/>
        <label>1</label>
    </ligand>
</feature>
<feature type="binding site" evidence="9">
    <location>
        <begin position="93"/>
        <end position="96"/>
    </location>
    <ligand>
        <name>substrate</name>
    </ligand>
</feature>
<protein>
    <recommendedName>
        <fullName evidence="9">3'(2'),5'-bisphosphate nucleotidase CysQ</fullName>
        <ecNumber evidence="9">3.1.3.7</ecNumber>
    </recommendedName>
    <alternativeName>
        <fullName evidence="9">3'(2'),5-bisphosphonucleoside 3'(2')-phosphohydrolase</fullName>
    </alternativeName>
    <alternativeName>
        <fullName evidence="9">3'-phosphoadenosine 5'-phosphate phosphatase</fullName>
        <shortName evidence="9">PAP phosphatase</shortName>
    </alternativeName>
</protein>
<dbReference type="GO" id="GO:0050427">
    <property type="term" value="P:3'-phosphoadenosine 5'-phosphosulfate metabolic process"/>
    <property type="evidence" value="ECO:0007669"/>
    <property type="project" value="TreeGrafter"/>
</dbReference>
<dbReference type="Gene3D" id="3.40.190.80">
    <property type="match status" value="1"/>
</dbReference>
<sequence length="270" mass="29562">MAPKDDICEHLEGARAIAVEAGRKILDVYERGFSVEHKEDRSPLTEADRAAHDLIAARLARLTPDIPLLSEESAKIEYAERARWRRFWLVDPLDGTKEFINRNGEFTVNIALIEDHAPVLGVVYVPVPGVVYFACRGRGAFKHKSLAAPEPIRARGFAGGKPIVVASRSHAGAETEAFLQSLGPHDVVSMGSALKLCLVAEGAADVYPRLGPTMEWDTAAAQCVVEAAGGRVTDVSRRPLTYNKESLLNPWFLASGADDYDWARHVPPRN</sequence>
<dbReference type="PANTHER" id="PTHR43028">
    <property type="entry name" value="3'(2'),5'-BISPHOSPHATE NUCLEOTIDASE 1"/>
    <property type="match status" value="1"/>
</dbReference>
<keyword evidence="6 9" id="KW-0378">Hydrolase</keyword>
<dbReference type="NCBIfam" id="TIGR01331">
    <property type="entry name" value="bisphos_cysQ"/>
    <property type="match status" value="1"/>
</dbReference>
<dbReference type="AlphaFoldDB" id="A0A1F6TQK5"/>
<dbReference type="GO" id="GO:0000287">
    <property type="term" value="F:magnesium ion binding"/>
    <property type="evidence" value="ECO:0007669"/>
    <property type="project" value="UniProtKB-UniRule"/>
</dbReference>
<evidence type="ECO:0000256" key="6">
    <source>
        <dbReference type="ARBA" id="ARBA00022801"/>
    </source>
</evidence>
<name>A0A1F6TQK5_9PROT</name>
<keyword evidence="8 9" id="KW-0472">Membrane</keyword>
<dbReference type="FunFam" id="3.40.190.80:FF:000005">
    <property type="entry name" value="3'(2'),5'-bisphosphate nucleotidase CysQ"/>
    <property type="match status" value="1"/>
</dbReference>
<evidence type="ECO:0000313" key="12">
    <source>
        <dbReference type="Proteomes" id="UP000178885"/>
    </source>
</evidence>
<comment type="cofactor">
    <cofactor evidence="9 10">
        <name>Mg(2+)</name>
        <dbReference type="ChEBI" id="CHEBI:18420"/>
    </cofactor>
</comment>
<dbReference type="InterPro" id="IPR050725">
    <property type="entry name" value="CysQ/Inositol_MonoPase"/>
</dbReference>
<evidence type="ECO:0000256" key="1">
    <source>
        <dbReference type="ARBA" id="ARBA00001625"/>
    </source>
</evidence>
<reference evidence="11 12" key="1">
    <citation type="journal article" date="2016" name="Nat. Commun.">
        <title>Thousands of microbial genomes shed light on interconnected biogeochemical processes in an aquifer system.</title>
        <authorList>
            <person name="Anantharaman K."/>
            <person name="Brown C.T."/>
            <person name="Hug L.A."/>
            <person name="Sharon I."/>
            <person name="Castelle C.J."/>
            <person name="Probst A.J."/>
            <person name="Thomas B.C."/>
            <person name="Singh A."/>
            <person name="Wilkins M.J."/>
            <person name="Karaoz U."/>
            <person name="Brodie E.L."/>
            <person name="Williams K.H."/>
            <person name="Hubbard S.S."/>
            <person name="Banfield J.F."/>
        </authorList>
    </citation>
    <scope>NUCLEOTIDE SEQUENCE [LARGE SCALE GENOMIC DNA]</scope>
</reference>
<dbReference type="PRINTS" id="PR00377">
    <property type="entry name" value="IMPHPHTASES"/>
</dbReference>
<dbReference type="EC" id="3.1.3.7" evidence="9"/>
<feature type="binding site" evidence="9">
    <location>
        <position position="94"/>
    </location>
    <ligand>
        <name>Mg(2+)</name>
        <dbReference type="ChEBI" id="CHEBI:18420"/>
        <label>2</label>
    </ligand>
</feature>
<dbReference type="SUPFAM" id="SSF56655">
    <property type="entry name" value="Carbohydrate phosphatase"/>
    <property type="match status" value="1"/>
</dbReference>